<dbReference type="eggNOG" id="ENOG502S98I">
    <property type="taxonomic scope" value="Eukaryota"/>
</dbReference>
<dbReference type="AlphaFoldDB" id="A0A0D3JH70"/>
<dbReference type="PaxDb" id="2903-EOD22855"/>
<dbReference type="Proteomes" id="UP000013827">
    <property type="component" value="Unassembled WGS sequence"/>
</dbReference>
<dbReference type="GeneID" id="17268402"/>
<dbReference type="PANTHER" id="PTHR33099:SF7">
    <property type="entry name" value="MYND-TYPE DOMAIN-CONTAINING PROTEIN"/>
    <property type="match status" value="1"/>
</dbReference>
<name>A0A0D3JH70_EMIH1</name>
<evidence type="ECO:0008006" key="3">
    <source>
        <dbReference type="Google" id="ProtNLM"/>
    </source>
</evidence>
<dbReference type="PANTHER" id="PTHR33099">
    <property type="entry name" value="FE2OG DIOXYGENASE DOMAIN-CONTAINING PROTEIN"/>
    <property type="match status" value="1"/>
</dbReference>
<dbReference type="STRING" id="2903.R1E7Y3"/>
<dbReference type="Gene3D" id="2.60.120.620">
    <property type="entry name" value="q2cbj1_9rhob like domain"/>
    <property type="match status" value="1"/>
</dbReference>
<evidence type="ECO:0000313" key="1">
    <source>
        <dbReference type="EnsemblProtists" id="EOD22855"/>
    </source>
</evidence>
<proteinExistence type="predicted"/>
<organism evidence="1 2">
    <name type="scientific">Emiliania huxleyi (strain CCMP1516)</name>
    <dbReference type="NCBI Taxonomy" id="280463"/>
    <lineage>
        <taxon>Eukaryota</taxon>
        <taxon>Haptista</taxon>
        <taxon>Haptophyta</taxon>
        <taxon>Prymnesiophyceae</taxon>
        <taxon>Isochrysidales</taxon>
        <taxon>Noelaerhabdaceae</taxon>
        <taxon>Emiliania</taxon>
    </lineage>
</organism>
<reference evidence="2" key="1">
    <citation type="journal article" date="2013" name="Nature">
        <title>Pan genome of the phytoplankton Emiliania underpins its global distribution.</title>
        <authorList>
            <person name="Read B.A."/>
            <person name="Kegel J."/>
            <person name="Klute M.J."/>
            <person name="Kuo A."/>
            <person name="Lefebvre S.C."/>
            <person name="Maumus F."/>
            <person name="Mayer C."/>
            <person name="Miller J."/>
            <person name="Monier A."/>
            <person name="Salamov A."/>
            <person name="Young J."/>
            <person name="Aguilar M."/>
            <person name="Claverie J.M."/>
            <person name="Frickenhaus S."/>
            <person name="Gonzalez K."/>
            <person name="Herman E.K."/>
            <person name="Lin Y.C."/>
            <person name="Napier J."/>
            <person name="Ogata H."/>
            <person name="Sarno A.F."/>
            <person name="Shmutz J."/>
            <person name="Schroeder D."/>
            <person name="de Vargas C."/>
            <person name="Verret F."/>
            <person name="von Dassow P."/>
            <person name="Valentin K."/>
            <person name="Van de Peer Y."/>
            <person name="Wheeler G."/>
            <person name="Dacks J.B."/>
            <person name="Delwiche C.F."/>
            <person name="Dyhrman S.T."/>
            <person name="Glockner G."/>
            <person name="John U."/>
            <person name="Richards T."/>
            <person name="Worden A.Z."/>
            <person name="Zhang X."/>
            <person name="Grigoriev I.V."/>
            <person name="Allen A.E."/>
            <person name="Bidle K."/>
            <person name="Borodovsky M."/>
            <person name="Bowler C."/>
            <person name="Brownlee C."/>
            <person name="Cock J.M."/>
            <person name="Elias M."/>
            <person name="Gladyshev V.N."/>
            <person name="Groth M."/>
            <person name="Guda C."/>
            <person name="Hadaegh A."/>
            <person name="Iglesias-Rodriguez M.D."/>
            <person name="Jenkins J."/>
            <person name="Jones B.M."/>
            <person name="Lawson T."/>
            <person name="Leese F."/>
            <person name="Lindquist E."/>
            <person name="Lobanov A."/>
            <person name="Lomsadze A."/>
            <person name="Malik S.B."/>
            <person name="Marsh M.E."/>
            <person name="Mackinder L."/>
            <person name="Mock T."/>
            <person name="Mueller-Roeber B."/>
            <person name="Pagarete A."/>
            <person name="Parker M."/>
            <person name="Probert I."/>
            <person name="Quesneville H."/>
            <person name="Raines C."/>
            <person name="Rensing S.A."/>
            <person name="Riano-Pachon D.M."/>
            <person name="Richier S."/>
            <person name="Rokitta S."/>
            <person name="Shiraiwa Y."/>
            <person name="Soanes D.M."/>
            <person name="van der Giezen M."/>
            <person name="Wahlund T.M."/>
            <person name="Williams B."/>
            <person name="Wilson W."/>
            <person name="Wolfe G."/>
            <person name="Wurch L.L."/>
        </authorList>
    </citation>
    <scope>NUCLEOTIDE SEQUENCE</scope>
</reference>
<dbReference type="RefSeq" id="XP_005775284.1">
    <property type="nucleotide sequence ID" value="XM_005775227.1"/>
</dbReference>
<keyword evidence="2" id="KW-1185">Reference proteome</keyword>
<protein>
    <recommendedName>
        <fullName evidence="3">Fe2OG dioxygenase domain-containing protein</fullName>
    </recommendedName>
</protein>
<sequence length="389" mass="41432">MNDDDPTLAALSSAVDSIESRYLTCGQFSMPAPLQITASGGQTATFPIKRGEQLTEIKKLTDVAAPSPFGLGGETVVNTAVRQASQKIRTELVPDAGAVTAKLHKVNIYEKGGHFAEHRDTPRSETHFGSLVLLLPAYHAGGALCVDHAGQRKVVDWGKTGDWAPRYHYGFGADAAKRLAEHTPAGVLRWCAFFGDTKHHVGTVSDGVRVTLAYELYRDGKPDPFADALLQRAEAVRQAFAAVVADDACLPEGGTLGFEAAHLYEEKELSATEKAPAGALAKTSAKDVSVKKIKSGLKNEDAVLAVAAAAAGLRVETKRVLSDGEGYCEQQWELAKMPASDRGFGRVRNCDGCRMKGVSPDEIDDYAAGHLDEGITWLSSRKGAPSASP</sequence>
<accession>A0A0D3JH70</accession>
<evidence type="ECO:0000313" key="2">
    <source>
        <dbReference type="Proteomes" id="UP000013827"/>
    </source>
</evidence>
<dbReference type="KEGG" id="ehx:EMIHUDRAFT_195256"/>
<dbReference type="HOGENOM" id="CLU_710657_0_0_1"/>
<dbReference type="EnsemblProtists" id="EOD22855">
    <property type="protein sequence ID" value="EOD22855"/>
    <property type="gene ID" value="EMIHUDRAFT_195256"/>
</dbReference>
<reference evidence="1" key="2">
    <citation type="submission" date="2024-10" db="UniProtKB">
        <authorList>
            <consortium name="EnsemblProtists"/>
        </authorList>
    </citation>
    <scope>IDENTIFICATION</scope>
</reference>